<dbReference type="EMBL" id="KQ964422">
    <property type="protein sequence ID" value="KXN74581.1"/>
    <property type="molecule type" value="Genomic_DNA"/>
</dbReference>
<keyword evidence="1" id="KW-0732">Signal</keyword>
<sequence>MLTLLLLFIIVKFFNTRKLIKTSLKCLELELISNFSIFLNIRENFLIYFQQLTDFKLNWVTLEQEFNLMSSKLGIAYLFFNLIASTDDY</sequence>
<organism evidence="2 3">
    <name type="scientific">Conidiobolus coronatus (strain ATCC 28846 / CBS 209.66 / NRRL 28638)</name>
    <name type="common">Delacroixia coronata</name>
    <dbReference type="NCBI Taxonomy" id="796925"/>
    <lineage>
        <taxon>Eukaryota</taxon>
        <taxon>Fungi</taxon>
        <taxon>Fungi incertae sedis</taxon>
        <taxon>Zoopagomycota</taxon>
        <taxon>Entomophthoromycotina</taxon>
        <taxon>Entomophthoromycetes</taxon>
        <taxon>Entomophthorales</taxon>
        <taxon>Ancylistaceae</taxon>
        <taxon>Conidiobolus</taxon>
    </lineage>
</organism>
<proteinExistence type="predicted"/>
<accession>A0A137PI11</accession>
<gene>
    <name evidence="2" type="ORF">CONCODRAFT_144427</name>
</gene>
<evidence type="ECO:0000256" key="1">
    <source>
        <dbReference type="SAM" id="SignalP"/>
    </source>
</evidence>
<dbReference type="AlphaFoldDB" id="A0A137PI11"/>
<protein>
    <submittedName>
        <fullName evidence="2">Uncharacterized protein</fullName>
    </submittedName>
</protein>
<dbReference type="Proteomes" id="UP000070444">
    <property type="component" value="Unassembled WGS sequence"/>
</dbReference>
<evidence type="ECO:0000313" key="3">
    <source>
        <dbReference type="Proteomes" id="UP000070444"/>
    </source>
</evidence>
<reference evidence="2 3" key="1">
    <citation type="journal article" date="2015" name="Genome Biol. Evol.">
        <title>Phylogenomic analyses indicate that early fungi evolved digesting cell walls of algal ancestors of land plants.</title>
        <authorList>
            <person name="Chang Y."/>
            <person name="Wang S."/>
            <person name="Sekimoto S."/>
            <person name="Aerts A.L."/>
            <person name="Choi C."/>
            <person name="Clum A."/>
            <person name="LaButti K.M."/>
            <person name="Lindquist E.A."/>
            <person name="Yee Ngan C."/>
            <person name="Ohm R.A."/>
            <person name="Salamov A.A."/>
            <person name="Grigoriev I.V."/>
            <person name="Spatafora J.W."/>
            <person name="Berbee M.L."/>
        </authorList>
    </citation>
    <scope>NUCLEOTIDE SEQUENCE [LARGE SCALE GENOMIC DNA]</scope>
    <source>
        <strain evidence="2 3">NRRL 28638</strain>
    </source>
</reference>
<evidence type="ECO:0000313" key="2">
    <source>
        <dbReference type="EMBL" id="KXN74581.1"/>
    </source>
</evidence>
<keyword evidence="3" id="KW-1185">Reference proteome</keyword>
<feature type="chain" id="PRO_5007294914" evidence="1">
    <location>
        <begin position="17"/>
        <end position="89"/>
    </location>
</feature>
<name>A0A137PI11_CONC2</name>
<feature type="signal peptide" evidence="1">
    <location>
        <begin position="1"/>
        <end position="16"/>
    </location>
</feature>